<evidence type="ECO:0000256" key="11">
    <source>
        <dbReference type="RuleBase" id="RU368052"/>
    </source>
</evidence>
<dbReference type="PANTHER" id="PTHR24055">
    <property type="entry name" value="MITOGEN-ACTIVATED PROTEIN KINASE"/>
    <property type="match status" value="1"/>
</dbReference>
<comment type="catalytic activity">
    <reaction evidence="9">
        <text>L-threonyl-[protein] + ATP = O-phospho-L-threonyl-[protein] + ADP + H(+)</text>
        <dbReference type="Rhea" id="RHEA:46608"/>
        <dbReference type="Rhea" id="RHEA-COMP:11060"/>
        <dbReference type="Rhea" id="RHEA-COMP:11605"/>
        <dbReference type="ChEBI" id="CHEBI:15378"/>
        <dbReference type="ChEBI" id="CHEBI:30013"/>
        <dbReference type="ChEBI" id="CHEBI:30616"/>
        <dbReference type="ChEBI" id="CHEBI:61977"/>
        <dbReference type="ChEBI" id="CHEBI:456216"/>
        <dbReference type="EC" id="2.7.11.24"/>
    </reaction>
</comment>
<dbReference type="PROSITE" id="PS01351">
    <property type="entry name" value="MAPK"/>
    <property type="match status" value="1"/>
</dbReference>
<dbReference type="EC" id="2.7.11.24" evidence="11"/>
<dbReference type="SUPFAM" id="SSF56112">
    <property type="entry name" value="Protein kinase-like (PK-like)"/>
    <property type="match status" value="1"/>
</dbReference>
<keyword evidence="11" id="KW-0460">Magnesium</keyword>
<evidence type="ECO:0000256" key="6">
    <source>
        <dbReference type="ARBA" id="ARBA00022741"/>
    </source>
</evidence>
<dbReference type="InterPro" id="IPR008271">
    <property type="entry name" value="Ser/Thr_kinase_AS"/>
</dbReference>
<dbReference type="SMART" id="SM00220">
    <property type="entry name" value="S_TKc"/>
    <property type="match status" value="1"/>
</dbReference>
<evidence type="ECO:0000256" key="9">
    <source>
        <dbReference type="ARBA" id="ARBA00047592"/>
    </source>
</evidence>
<accession>A0A7E4UTU5</accession>
<dbReference type="GO" id="GO:0004707">
    <property type="term" value="F:MAP kinase activity"/>
    <property type="evidence" value="ECO:0007669"/>
    <property type="project" value="UniProtKB-UniRule"/>
</dbReference>
<dbReference type="GO" id="GO:0005524">
    <property type="term" value="F:ATP binding"/>
    <property type="evidence" value="ECO:0007669"/>
    <property type="project" value="UniProtKB-UniRule"/>
</dbReference>
<keyword evidence="6 11" id="KW-0547">Nucleotide-binding</keyword>
<keyword evidence="3 11" id="KW-0723">Serine/threonine-protein kinase</keyword>
<feature type="domain" description="Protein kinase" evidence="12">
    <location>
        <begin position="28"/>
        <end position="339"/>
    </location>
</feature>
<evidence type="ECO:0000256" key="2">
    <source>
        <dbReference type="ARBA" id="ARBA00008832"/>
    </source>
</evidence>
<dbReference type="PROSITE" id="PS50011">
    <property type="entry name" value="PROTEIN_KINASE_DOM"/>
    <property type="match status" value="1"/>
</dbReference>
<comment type="function">
    <text evidence="11">Responds to activation by environmental stress and pro-inflammatory cytokines by phosphorylating a number of transcription factors, and thus regulates transcriptional activity.</text>
</comment>
<dbReference type="GO" id="GO:0005737">
    <property type="term" value="C:cytoplasm"/>
    <property type="evidence" value="ECO:0007669"/>
    <property type="project" value="UniProtKB-SubCell"/>
</dbReference>
<evidence type="ECO:0000313" key="14">
    <source>
        <dbReference type="WBParaSite" id="Pan_g12283.t1"/>
    </source>
</evidence>
<evidence type="ECO:0000313" key="13">
    <source>
        <dbReference type="Proteomes" id="UP000492821"/>
    </source>
</evidence>
<dbReference type="AlphaFoldDB" id="A0A7E4UTU5"/>
<dbReference type="PROSITE" id="PS00108">
    <property type="entry name" value="PROTEIN_KINASE_ST"/>
    <property type="match status" value="1"/>
</dbReference>
<keyword evidence="5 11" id="KW-0808">Transferase</keyword>
<dbReference type="FunFam" id="3.30.200.20:FF:000028">
    <property type="entry name" value="Mitogen-activated protein kinase"/>
    <property type="match status" value="1"/>
</dbReference>
<evidence type="ECO:0000256" key="7">
    <source>
        <dbReference type="ARBA" id="ARBA00022777"/>
    </source>
</evidence>
<evidence type="ECO:0000259" key="12">
    <source>
        <dbReference type="PROSITE" id="PS50011"/>
    </source>
</evidence>
<dbReference type="FunFam" id="1.10.510.10:FF:000283">
    <property type="entry name" value="Mitogen-activated protein kinase"/>
    <property type="match status" value="1"/>
</dbReference>
<evidence type="ECO:0000256" key="8">
    <source>
        <dbReference type="ARBA" id="ARBA00022840"/>
    </source>
</evidence>
<proteinExistence type="inferred from homology"/>
<sequence>MIQSSVDGRFFNVEMKDARFQVLRRYDPETIRDVGLGAQGVVISAIDTVTNQRVAIKKLVQPFLHQVTAKRAYREFVIMNLVNRQNIIRLLNAYTPQTSLTDFSDVYLVTEYMDFNLCQVIQMELDHERMSFLLYQMLCGIHHLHRAGIIHRDLKPGNIVVNCRCELKILDFGLARSGDENGVMTPYVVTRYYRAPEIILGIGYDTNVDVWSIGCIFAELILTRILFPGTDFIDQWTKIIEILGTPDEDLMSRMPPSTGAYIKSRPFYDAVLWNVLFPNADFPPNMKNGRNGHTFVSKTIPLRKHGLTAGCARNLISQMLVIDPNNRISVSNAILHPYVNPWYDASEFETQTITQYDNTVDTAENSLDDWRRLVYKAIKDYEGTHDVDGTGQIDVV</sequence>
<dbReference type="Proteomes" id="UP000492821">
    <property type="component" value="Unassembled WGS sequence"/>
</dbReference>
<evidence type="ECO:0000256" key="1">
    <source>
        <dbReference type="ARBA" id="ARBA00001946"/>
    </source>
</evidence>
<reference evidence="13" key="1">
    <citation type="journal article" date="2013" name="Genetics">
        <title>The draft genome and transcriptome of Panagrellus redivivus are shaped by the harsh demands of a free-living lifestyle.</title>
        <authorList>
            <person name="Srinivasan J."/>
            <person name="Dillman A.R."/>
            <person name="Macchietto M.G."/>
            <person name="Heikkinen L."/>
            <person name="Lakso M."/>
            <person name="Fracchia K.M."/>
            <person name="Antoshechkin I."/>
            <person name="Mortazavi A."/>
            <person name="Wong G."/>
            <person name="Sternberg P.W."/>
        </authorList>
    </citation>
    <scope>NUCLEOTIDE SEQUENCE [LARGE SCALE GENOMIC DNA]</scope>
    <source>
        <strain evidence="13">MT8872</strain>
    </source>
</reference>
<dbReference type="InterPro" id="IPR000719">
    <property type="entry name" value="Prot_kinase_dom"/>
</dbReference>
<dbReference type="WBParaSite" id="Pan_g12283.t1">
    <property type="protein sequence ID" value="Pan_g12283.t1"/>
    <property type="gene ID" value="Pan_g12283"/>
</dbReference>
<protein>
    <recommendedName>
        <fullName evidence="11">Stress-activated protein kinase JNK</fullName>
        <ecNumber evidence="11">2.7.11.24</ecNumber>
    </recommendedName>
</protein>
<evidence type="ECO:0000256" key="3">
    <source>
        <dbReference type="ARBA" id="ARBA00022527"/>
    </source>
</evidence>
<dbReference type="InterPro" id="IPR050117">
    <property type="entry name" value="MAPK"/>
</dbReference>
<keyword evidence="8 11" id="KW-0067">ATP-binding</keyword>
<dbReference type="InterPro" id="IPR003527">
    <property type="entry name" value="MAP_kinase_CS"/>
</dbReference>
<reference evidence="14" key="2">
    <citation type="submission" date="2020-10" db="UniProtKB">
        <authorList>
            <consortium name="WormBaseParasite"/>
        </authorList>
    </citation>
    <scope>IDENTIFICATION</scope>
</reference>
<keyword evidence="4 11" id="KW-0597">Phosphoprotein</keyword>
<dbReference type="PRINTS" id="PR01772">
    <property type="entry name" value="JNKMAPKINASE"/>
</dbReference>
<keyword evidence="13" id="KW-1185">Reference proteome</keyword>
<dbReference type="Gene3D" id="1.10.510.10">
    <property type="entry name" value="Transferase(Phosphotransferase) domain 1"/>
    <property type="match status" value="1"/>
</dbReference>
<name>A0A7E4UTU5_PANRE</name>
<dbReference type="Gene3D" id="3.30.200.20">
    <property type="entry name" value="Phosphorylase Kinase, domain 1"/>
    <property type="match status" value="1"/>
</dbReference>
<evidence type="ECO:0000256" key="10">
    <source>
        <dbReference type="ARBA" id="ARBA00048312"/>
    </source>
</evidence>
<dbReference type="GO" id="GO:0106310">
    <property type="term" value="F:protein serine kinase activity"/>
    <property type="evidence" value="ECO:0007669"/>
    <property type="project" value="UniProtKB-UniRule"/>
</dbReference>
<dbReference type="Pfam" id="PF00069">
    <property type="entry name" value="Pkinase"/>
    <property type="match status" value="1"/>
</dbReference>
<keyword evidence="7 11" id="KW-0418">Kinase</keyword>
<comment type="cofactor">
    <cofactor evidence="1 11">
        <name>Mg(2+)</name>
        <dbReference type="ChEBI" id="CHEBI:18420"/>
    </cofactor>
</comment>
<evidence type="ECO:0000256" key="4">
    <source>
        <dbReference type="ARBA" id="ARBA00022553"/>
    </source>
</evidence>
<comment type="similarity">
    <text evidence="2 11">Belongs to the protein kinase superfamily. CMGC Ser/Thr protein kinase family. MAP kinase subfamily.</text>
</comment>
<comment type="catalytic activity">
    <reaction evidence="10">
        <text>L-seryl-[protein] + ATP = O-phospho-L-seryl-[protein] + ADP + H(+)</text>
        <dbReference type="Rhea" id="RHEA:17989"/>
        <dbReference type="Rhea" id="RHEA-COMP:9863"/>
        <dbReference type="Rhea" id="RHEA-COMP:11604"/>
        <dbReference type="ChEBI" id="CHEBI:15378"/>
        <dbReference type="ChEBI" id="CHEBI:29999"/>
        <dbReference type="ChEBI" id="CHEBI:30616"/>
        <dbReference type="ChEBI" id="CHEBI:83421"/>
        <dbReference type="ChEBI" id="CHEBI:456216"/>
        <dbReference type="EC" id="2.7.11.24"/>
    </reaction>
</comment>
<organism evidence="13 14">
    <name type="scientific">Panagrellus redivivus</name>
    <name type="common">Microworm</name>
    <dbReference type="NCBI Taxonomy" id="6233"/>
    <lineage>
        <taxon>Eukaryota</taxon>
        <taxon>Metazoa</taxon>
        <taxon>Ecdysozoa</taxon>
        <taxon>Nematoda</taxon>
        <taxon>Chromadorea</taxon>
        <taxon>Rhabditida</taxon>
        <taxon>Tylenchina</taxon>
        <taxon>Panagrolaimomorpha</taxon>
        <taxon>Panagrolaimoidea</taxon>
        <taxon>Panagrolaimidae</taxon>
        <taxon>Panagrellus</taxon>
    </lineage>
</organism>
<dbReference type="InterPro" id="IPR008351">
    <property type="entry name" value="MAPK_JNK"/>
</dbReference>
<dbReference type="InterPro" id="IPR011009">
    <property type="entry name" value="Kinase-like_dom_sf"/>
</dbReference>
<evidence type="ECO:0000256" key="5">
    <source>
        <dbReference type="ARBA" id="ARBA00022679"/>
    </source>
</evidence>
<comment type="subcellular location">
    <subcellularLocation>
        <location evidence="11">Cytoplasm</location>
    </subcellularLocation>
</comment>